<proteinExistence type="predicted"/>
<organism evidence="1 2">
    <name type="scientific">Nocardia nova</name>
    <dbReference type="NCBI Taxonomy" id="37330"/>
    <lineage>
        <taxon>Bacteria</taxon>
        <taxon>Bacillati</taxon>
        <taxon>Actinomycetota</taxon>
        <taxon>Actinomycetes</taxon>
        <taxon>Mycobacteriales</taxon>
        <taxon>Nocardiaceae</taxon>
        <taxon>Nocardia</taxon>
    </lineage>
</organism>
<dbReference type="Proteomes" id="UP000239874">
    <property type="component" value="Unassembled WGS sequence"/>
</dbReference>
<dbReference type="AlphaFoldDB" id="A0A2S6AMG4"/>
<evidence type="ECO:0000313" key="1">
    <source>
        <dbReference type="EMBL" id="PPJ36425.1"/>
    </source>
</evidence>
<comment type="caution">
    <text evidence="1">The sequence shown here is derived from an EMBL/GenBank/DDBJ whole genome shotgun (WGS) entry which is preliminary data.</text>
</comment>
<accession>A0A2S6AMG4</accession>
<dbReference type="EMBL" id="PSZC01000014">
    <property type="protein sequence ID" value="PPJ36425.1"/>
    <property type="molecule type" value="Genomic_DNA"/>
</dbReference>
<evidence type="ECO:0000313" key="2">
    <source>
        <dbReference type="Proteomes" id="UP000239874"/>
    </source>
</evidence>
<reference evidence="1 2" key="1">
    <citation type="submission" date="2018-02" db="EMBL/GenBank/DDBJ databases">
        <title>8 Nocardia nova and 1 Nocardia cyriacigeorgica strain used for evolution to TMP-SMX.</title>
        <authorList>
            <person name="Mehta H."/>
            <person name="Weng J."/>
            <person name="Shamoo Y."/>
        </authorList>
    </citation>
    <scope>NUCLEOTIDE SEQUENCE [LARGE SCALE GENOMIC DNA]</scope>
    <source>
        <strain evidence="1 2">MDA3139</strain>
    </source>
</reference>
<gene>
    <name evidence="1" type="ORF">C5E45_20485</name>
</gene>
<name>A0A2S6AMG4_9NOCA</name>
<sequence length="397" mass="44082">MSLMGWSGTVEEMHAILSRFGHVDGLAANPAVSTAAATYDSDVDMATAVGERDETLRRMRAVADGPERDFLKRALQRLRSEMPPPGPDAHMMRSVRVPDPGRELAQWLAQRVDRTNEQPPQVPQIHAFGSSSIPQSRRSSAARAQYFGWIDPSLVATTPDHEQWGYFDRSEPVRRSLDEFCVTLYAADTPALLEAWIDRIVIGDLHQPVQLERVEGPAGPLYRVIGDGTHRAHFARVFNLPLFGRIQTSTRPTELWPIDRPSLPGAAFGRWKSLWEGLQRHKLLKVEPSPGDEAWTPTHITAEWMLTEPESATAANRLYDAVYPGALREATGLSAAQLFSTAGWSEMLLGPERHVPVEEYLPRGAMASRASSGRSWASLRRWLAATSAGRGDIDPRL</sequence>
<protein>
    <submittedName>
        <fullName evidence="1">Uncharacterized protein</fullName>
    </submittedName>
</protein>